<evidence type="ECO:0000256" key="2">
    <source>
        <dbReference type="ARBA" id="ARBA00004604"/>
    </source>
</evidence>
<comment type="similarity">
    <text evidence="3">Belongs to the NOP16 family.</text>
</comment>
<feature type="region of interest" description="Disordered" evidence="6">
    <location>
        <begin position="61"/>
        <end position="157"/>
    </location>
</feature>
<organism evidence="7 8">
    <name type="scientific">Jaminaea rosea</name>
    <dbReference type="NCBI Taxonomy" id="1569628"/>
    <lineage>
        <taxon>Eukaryota</taxon>
        <taxon>Fungi</taxon>
        <taxon>Dikarya</taxon>
        <taxon>Basidiomycota</taxon>
        <taxon>Ustilaginomycotina</taxon>
        <taxon>Exobasidiomycetes</taxon>
        <taxon>Microstromatales</taxon>
        <taxon>Microstromatales incertae sedis</taxon>
        <taxon>Jaminaea</taxon>
    </lineage>
</organism>
<dbReference type="RefSeq" id="XP_025363497.1">
    <property type="nucleotide sequence ID" value="XM_025505651.1"/>
</dbReference>
<dbReference type="InterPro" id="IPR019002">
    <property type="entry name" value="Ribosome_biogenesis_Nop16"/>
</dbReference>
<dbReference type="EMBL" id="KZ819664">
    <property type="protein sequence ID" value="PWN28885.1"/>
    <property type="molecule type" value="Genomic_DNA"/>
</dbReference>
<comment type="function">
    <text evidence="1">Involved in the biogenesis of the 60S ribosomal subunit.</text>
</comment>
<dbReference type="PANTHER" id="PTHR13243:SF1">
    <property type="entry name" value="NUCLEOLAR PROTEIN 16"/>
    <property type="match status" value="1"/>
</dbReference>
<dbReference type="GO" id="GO:0005730">
    <property type="term" value="C:nucleolus"/>
    <property type="evidence" value="ECO:0007669"/>
    <property type="project" value="UniProtKB-SubCell"/>
</dbReference>
<evidence type="ECO:0000256" key="3">
    <source>
        <dbReference type="ARBA" id="ARBA00008479"/>
    </source>
</evidence>
<dbReference type="Proteomes" id="UP000245884">
    <property type="component" value="Unassembled WGS sequence"/>
</dbReference>
<dbReference type="Pfam" id="PF09420">
    <property type="entry name" value="Nop16"/>
    <property type="match status" value="1"/>
</dbReference>
<reference evidence="7 8" key="1">
    <citation type="journal article" date="2018" name="Mol. Biol. Evol.">
        <title>Broad Genomic Sampling Reveals a Smut Pathogenic Ancestry of the Fungal Clade Ustilaginomycotina.</title>
        <authorList>
            <person name="Kijpornyongpan T."/>
            <person name="Mondo S.J."/>
            <person name="Barry K."/>
            <person name="Sandor L."/>
            <person name="Lee J."/>
            <person name="Lipzen A."/>
            <person name="Pangilinan J."/>
            <person name="LaButti K."/>
            <person name="Hainaut M."/>
            <person name="Henrissat B."/>
            <person name="Grigoriev I.V."/>
            <person name="Spatafora J.W."/>
            <person name="Aime M.C."/>
        </authorList>
    </citation>
    <scope>NUCLEOTIDE SEQUENCE [LARGE SCALE GENOMIC DNA]</scope>
    <source>
        <strain evidence="7 8">MCA 5214</strain>
    </source>
</reference>
<dbReference type="AlphaFoldDB" id="A0A316V0C0"/>
<evidence type="ECO:0000313" key="8">
    <source>
        <dbReference type="Proteomes" id="UP000245884"/>
    </source>
</evidence>
<keyword evidence="5" id="KW-0539">Nucleus</keyword>
<gene>
    <name evidence="7" type="ORF">BDZ90DRAFT_230895</name>
</gene>
<name>A0A316V0C0_9BASI</name>
<feature type="compositionally biased region" description="Basic residues" evidence="6">
    <location>
        <begin position="1"/>
        <end position="11"/>
    </location>
</feature>
<evidence type="ECO:0000256" key="5">
    <source>
        <dbReference type="ARBA" id="ARBA00023242"/>
    </source>
</evidence>
<dbReference type="STRING" id="1569628.A0A316V0C0"/>
<accession>A0A316V0C0</accession>
<evidence type="ECO:0000313" key="7">
    <source>
        <dbReference type="EMBL" id="PWN28885.1"/>
    </source>
</evidence>
<protein>
    <recommendedName>
        <fullName evidence="4">Nucleolar protein 16</fullName>
    </recommendedName>
</protein>
<dbReference type="GeneID" id="37027474"/>
<dbReference type="GO" id="GO:0042273">
    <property type="term" value="P:ribosomal large subunit biogenesis"/>
    <property type="evidence" value="ECO:0007669"/>
    <property type="project" value="TreeGrafter"/>
</dbReference>
<evidence type="ECO:0000256" key="6">
    <source>
        <dbReference type="SAM" id="MobiDB-lite"/>
    </source>
</evidence>
<dbReference type="OrthoDB" id="285729at2759"/>
<evidence type="ECO:0000256" key="4">
    <source>
        <dbReference type="ARBA" id="ARBA00015522"/>
    </source>
</evidence>
<sequence>MANPRQRRKARSGTSSGPSKAAKREIKKKLNRAAEIKGPEVLREAWDKKKTVRQNYIDLGLIADTSLRPSGGTEPGGSGAGQESVGASGSGKKLGKGMGRIVRDEEGNVIDIIEGGEEDGQADEATPWGKSMRGWEDDEQEEGGTAAPAPPKPKSKVVEHLESIPDPGPLPRHVSELEAHWLLSIVRKHGDDVDAIFMDKGLNQLQKTKGEIRARIKRAGGIDKIREAIAFEDAKKG</sequence>
<dbReference type="PANTHER" id="PTHR13243">
    <property type="entry name" value="HSPC111 PROTEIN-RELATED"/>
    <property type="match status" value="1"/>
</dbReference>
<evidence type="ECO:0000256" key="1">
    <source>
        <dbReference type="ARBA" id="ARBA00002889"/>
    </source>
</evidence>
<keyword evidence="8" id="KW-1185">Reference proteome</keyword>
<comment type="subcellular location">
    <subcellularLocation>
        <location evidence="2">Nucleus</location>
        <location evidence="2">Nucleolus</location>
    </subcellularLocation>
</comment>
<proteinExistence type="inferred from homology"/>
<feature type="region of interest" description="Disordered" evidence="6">
    <location>
        <begin position="1"/>
        <end position="26"/>
    </location>
</feature>